<dbReference type="Proteomes" id="UP001157069">
    <property type="component" value="Unassembled WGS sequence"/>
</dbReference>
<organism evidence="1 2">
    <name type="scientific">Homoserinibacter gongjuensis</name>
    <dbReference type="NCBI Taxonomy" id="1162968"/>
    <lineage>
        <taxon>Bacteria</taxon>
        <taxon>Bacillati</taxon>
        <taxon>Actinomycetota</taxon>
        <taxon>Actinomycetes</taxon>
        <taxon>Micrococcales</taxon>
        <taxon>Microbacteriaceae</taxon>
        <taxon>Homoserinibacter</taxon>
    </lineage>
</organism>
<gene>
    <name evidence="1" type="ORF">GCM10025869_01900</name>
</gene>
<sequence>MLVDGVDLADHDAAVERQVDLPFDLHGLELRPRRALEGGLQFGEPVGVDDVTVGVEFEGRGIELVGAADAPVALLHPGVEQGAEPRRPVGALGHGPTQLRSHGIRVAHEVLEGGCGDAHGKRHDALARESTLPLLEQQLGLARPPPDERR</sequence>
<dbReference type="EMBL" id="BSVA01000001">
    <property type="protein sequence ID" value="GMA89661.1"/>
    <property type="molecule type" value="Genomic_DNA"/>
</dbReference>
<protein>
    <submittedName>
        <fullName evidence="1">Uncharacterized protein</fullName>
    </submittedName>
</protein>
<accession>A0ABQ6JSK7</accession>
<reference evidence="2" key="1">
    <citation type="journal article" date="2019" name="Int. J. Syst. Evol. Microbiol.">
        <title>The Global Catalogue of Microorganisms (GCM) 10K type strain sequencing project: providing services to taxonomists for standard genome sequencing and annotation.</title>
        <authorList>
            <consortium name="The Broad Institute Genomics Platform"/>
            <consortium name="The Broad Institute Genome Sequencing Center for Infectious Disease"/>
            <person name="Wu L."/>
            <person name="Ma J."/>
        </authorList>
    </citation>
    <scope>NUCLEOTIDE SEQUENCE [LARGE SCALE GENOMIC DNA]</scope>
    <source>
        <strain evidence="2">NBRC 108755</strain>
    </source>
</reference>
<keyword evidence="2" id="KW-1185">Reference proteome</keyword>
<proteinExistence type="predicted"/>
<comment type="caution">
    <text evidence="1">The sequence shown here is derived from an EMBL/GenBank/DDBJ whole genome shotgun (WGS) entry which is preliminary data.</text>
</comment>
<name>A0ABQ6JSK7_9MICO</name>
<evidence type="ECO:0000313" key="1">
    <source>
        <dbReference type="EMBL" id="GMA89661.1"/>
    </source>
</evidence>
<evidence type="ECO:0000313" key="2">
    <source>
        <dbReference type="Proteomes" id="UP001157069"/>
    </source>
</evidence>